<dbReference type="InterPro" id="IPR037360">
    <property type="entry name" value="COMMD9"/>
</dbReference>
<feature type="domain" description="COMM" evidence="2">
    <location>
        <begin position="116"/>
        <end position="190"/>
    </location>
</feature>
<keyword evidence="4" id="KW-1185">Reference proteome</keyword>
<evidence type="ECO:0000313" key="3">
    <source>
        <dbReference type="EMBL" id="PRP89677.1"/>
    </source>
</evidence>
<dbReference type="AlphaFoldDB" id="A0A2P6P0G5"/>
<dbReference type="PROSITE" id="PS51269">
    <property type="entry name" value="COMM"/>
    <property type="match status" value="1"/>
</dbReference>
<dbReference type="Proteomes" id="UP000241769">
    <property type="component" value="Unassembled WGS sequence"/>
</dbReference>
<protein>
    <submittedName>
        <fullName evidence="3">COMM domain-containing protein 9-like</fullName>
    </submittedName>
</protein>
<reference evidence="3 4" key="1">
    <citation type="journal article" date="2018" name="Genome Biol. Evol.">
        <title>Multiple Roots of Fruiting Body Formation in Amoebozoa.</title>
        <authorList>
            <person name="Hillmann F."/>
            <person name="Forbes G."/>
            <person name="Novohradska S."/>
            <person name="Ferling I."/>
            <person name="Riege K."/>
            <person name="Groth M."/>
            <person name="Westermann M."/>
            <person name="Marz M."/>
            <person name="Spaller T."/>
            <person name="Winckler T."/>
            <person name="Schaap P."/>
            <person name="Glockner G."/>
        </authorList>
    </citation>
    <scope>NUCLEOTIDE SEQUENCE [LARGE SCALE GENOMIC DNA]</scope>
    <source>
        <strain evidence="3 4">Jena</strain>
    </source>
</reference>
<accession>A0A2P6P0G5</accession>
<dbReference type="OrthoDB" id="64318at2759"/>
<comment type="caution">
    <text evidence="3">The sequence shown here is derived from an EMBL/GenBank/DDBJ whole genome shotgun (WGS) entry which is preliminary data.</text>
</comment>
<comment type="function">
    <text evidence="1">Scaffold protein in the commander complex that is essential for endosomal recycling of transmembrane cargos; the commander complex is composed of the CCC subcomplex and the retriever subcomplex.</text>
</comment>
<sequence>MAEETVGLIHLRKASSKKMVDRILSEVFKTRYGDPPIILVQSLQQALSISIPESVQLVNSARFIESVAVYENSPRLASLFASDFPEELRDLLLEVINSHLKEWRNSALISQPSLPRLKKLDWRVDVKRASESMSFMSVPTVLVQLKVEEPKKSLFVESNERTINFEMNKQLLETMVEGLGKIKAQLSALK</sequence>
<evidence type="ECO:0000259" key="2">
    <source>
        <dbReference type="PROSITE" id="PS51269"/>
    </source>
</evidence>
<dbReference type="Pfam" id="PF07258">
    <property type="entry name" value="COMM_domain"/>
    <property type="match status" value="1"/>
</dbReference>
<dbReference type="STRING" id="1890364.A0A2P6P0G5"/>
<dbReference type="PANTHER" id="PTHR15663:SF4">
    <property type="entry name" value="COMM DOMAIN-CONTAINING PROTEIN 9"/>
    <property type="match status" value="1"/>
</dbReference>
<name>A0A2P6P0G5_9EUKA</name>
<proteinExistence type="predicted"/>
<dbReference type="InterPro" id="IPR017920">
    <property type="entry name" value="COMM"/>
</dbReference>
<dbReference type="PANTHER" id="PTHR15663">
    <property type="entry name" value="COMM DOMAIN-CONTAINING PROTEIN 9"/>
    <property type="match status" value="1"/>
</dbReference>
<dbReference type="InParanoid" id="A0A2P6P0G5"/>
<evidence type="ECO:0000313" key="4">
    <source>
        <dbReference type="Proteomes" id="UP000241769"/>
    </source>
</evidence>
<organism evidence="3 4">
    <name type="scientific">Planoprotostelium fungivorum</name>
    <dbReference type="NCBI Taxonomy" id="1890364"/>
    <lineage>
        <taxon>Eukaryota</taxon>
        <taxon>Amoebozoa</taxon>
        <taxon>Evosea</taxon>
        <taxon>Variosea</taxon>
        <taxon>Cavosteliida</taxon>
        <taxon>Cavosteliaceae</taxon>
        <taxon>Planoprotostelium</taxon>
    </lineage>
</organism>
<evidence type="ECO:0000256" key="1">
    <source>
        <dbReference type="ARBA" id="ARBA00093300"/>
    </source>
</evidence>
<gene>
    <name evidence="3" type="ORF">PROFUN_00019</name>
</gene>
<dbReference type="EMBL" id="MDYQ01000001">
    <property type="protein sequence ID" value="PRP89677.1"/>
    <property type="molecule type" value="Genomic_DNA"/>
</dbReference>